<dbReference type="InterPro" id="IPR051466">
    <property type="entry name" value="D-amino_acid_metab_enzyme"/>
</dbReference>
<dbReference type="SMART" id="SM01119">
    <property type="entry name" value="D-ser_dehydrat"/>
    <property type="match status" value="1"/>
</dbReference>
<keyword evidence="5" id="KW-1185">Reference proteome</keyword>
<dbReference type="Gene3D" id="3.20.20.10">
    <property type="entry name" value="Alanine racemase"/>
    <property type="match status" value="1"/>
</dbReference>
<accession>A0ABS2RJ39</accession>
<proteinExistence type="inferred from homology"/>
<name>A0ABS2RJ39_9ACTN</name>
<dbReference type="PANTHER" id="PTHR28004">
    <property type="entry name" value="ZGC:162816-RELATED"/>
    <property type="match status" value="1"/>
</dbReference>
<dbReference type="Gene3D" id="2.40.37.20">
    <property type="entry name" value="D-serine dehydratase-like domain"/>
    <property type="match status" value="1"/>
</dbReference>
<dbReference type="Pfam" id="PF01168">
    <property type="entry name" value="Ala_racemase_N"/>
    <property type="match status" value="1"/>
</dbReference>
<evidence type="ECO:0000256" key="1">
    <source>
        <dbReference type="ARBA" id="ARBA00005323"/>
    </source>
</evidence>
<protein>
    <submittedName>
        <fullName evidence="4">D-serine deaminase-like pyridoxal phosphate-dependent protein</fullName>
    </submittedName>
</protein>
<dbReference type="Proteomes" id="UP000704762">
    <property type="component" value="Unassembled WGS sequence"/>
</dbReference>
<organism evidence="4 5">
    <name type="scientific">Microlunatus panaciterrae</name>
    <dbReference type="NCBI Taxonomy" id="400768"/>
    <lineage>
        <taxon>Bacteria</taxon>
        <taxon>Bacillati</taxon>
        <taxon>Actinomycetota</taxon>
        <taxon>Actinomycetes</taxon>
        <taxon>Propionibacteriales</taxon>
        <taxon>Propionibacteriaceae</taxon>
        <taxon>Microlunatus</taxon>
    </lineage>
</organism>
<dbReference type="InterPro" id="IPR042208">
    <property type="entry name" value="D-ser_dehydrat-like_sf"/>
</dbReference>
<dbReference type="EMBL" id="JAFBCF010000001">
    <property type="protein sequence ID" value="MBM7799010.1"/>
    <property type="molecule type" value="Genomic_DNA"/>
</dbReference>
<evidence type="ECO:0000313" key="5">
    <source>
        <dbReference type="Proteomes" id="UP000704762"/>
    </source>
</evidence>
<evidence type="ECO:0000313" key="4">
    <source>
        <dbReference type="EMBL" id="MBM7799010.1"/>
    </source>
</evidence>
<evidence type="ECO:0000256" key="2">
    <source>
        <dbReference type="ARBA" id="ARBA00023239"/>
    </source>
</evidence>
<evidence type="ECO:0000259" key="3">
    <source>
        <dbReference type="SMART" id="SM01119"/>
    </source>
</evidence>
<sequence>MTLTLTSDFDLPLLVAHADALDHNITTMADYCAAAGVLLAPHAKTTMCRPLIEQQLQAGAWGMTVATPRQARALVGFGVQRILLANVLVDERAIRWVSDQFLSGTAGEFLCYVESLDGVDLLERTLDLLSPPRTLPVLLELGVDGGRTGVRSREQARAVAERVAHSAQLSLVGTAAFEGVLRLGEGESIPADLPDFLTFVHDATVELTEAGLFDTEVPIVSAGGSSYFDVVVEQLGPDSFDFNVSTVLRSGCYVSHDHGLYHRTSPLDGRQTPDGPHLRPALELLASVWSRPEPGLVIAGFGRRDVPFDDRLPIVLGHYDEQDRLRPLPGWQVQKLWDQHAWIAVPPDTVISPGDVLSLGISHPCGAFDRWRSIVLLNAESQVIGSLEPAL</sequence>
<reference evidence="4 5" key="1">
    <citation type="submission" date="2021-01" db="EMBL/GenBank/DDBJ databases">
        <title>Sequencing the genomes of 1000 actinobacteria strains.</title>
        <authorList>
            <person name="Klenk H.-P."/>
        </authorList>
    </citation>
    <scope>NUCLEOTIDE SEQUENCE [LARGE SCALE GENOMIC DNA]</scope>
    <source>
        <strain evidence="4 5">DSM 18662</strain>
    </source>
</reference>
<dbReference type="InterPro" id="IPR001608">
    <property type="entry name" value="Ala_racemase_N"/>
</dbReference>
<comment type="similarity">
    <text evidence="1">Belongs to the DSD1 family.</text>
</comment>
<dbReference type="Pfam" id="PF14031">
    <property type="entry name" value="D-ser_dehydrat"/>
    <property type="match status" value="1"/>
</dbReference>
<feature type="domain" description="D-serine dehydratase-like" evidence="3">
    <location>
        <begin position="281"/>
        <end position="378"/>
    </location>
</feature>
<dbReference type="InterPro" id="IPR026956">
    <property type="entry name" value="D-ser_dehydrat-like_dom"/>
</dbReference>
<dbReference type="PANTHER" id="PTHR28004:SF8">
    <property type="entry name" value="D-SERINE DEAMINASE"/>
    <property type="match status" value="1"/>
</dbReference>
<dbReference type="InterPro" id="IPR029066">
    <property type="entry name" value="PLP-binding_barrel"/>
</dbReference>
<dbReference type="RefSeq" id="WP_204917491.1">
    <property type="nucleotide sequence ID" value="NZ_BAAAQP010000002.1"/>
</dbReference>
<keyword evidence="2" id="KW-0456">Lyase</keyword>
<gene>
    <name evidence="4" type="ORF">JOE57_001931</name>
</gene>
<dbReference type="SUPFAM" id="SSF51419">
    <property type="entry name" value="PLP-binding barrel"/>
    <property type="match status" value="1"/>
</dbReference>
<comment type="caution">
    <text evidence="4">The sequence shown here is derived from an EMBL/GenBank/DDBJ whole genome shotgun (WGS) entry which is preliminary data.</text>
</comment>